<dbReference type="EMBL" id="JABBVZ010000013">
    <property type="protein sequence ID" value="NMP21813.1"/>
    <property type="molecule type" value="Genomic_DNA"/>
</dbReference>
<dbReference type="GO" id="GO:0008061">
    <property type="term" value="F:chitin binding"/>
    <property type="evidence" value="ECO:0007669"/>
    <property type="project" value="InterPro"/>
</dbReference>
<feature type="region of interest" description="Disordered" evidence="1">
    <location>
        <begin position="28"/>
        <end position="49"/>
    </location>
</feature>
<evidence type="ECO:0000259" key="3">
    <source>
        <dbReference type="PROSITE" id="PS51910"/>
    </source>
</evidence>
<reference evidence="4 5" key="1">
    <citation type="submission" date="2020-04" db="EMBL/GenBank/DDBJ databases">
        <authorList>
            <person name="Zhang R."/>
            <person name="Schippers A."/>
        </authorList>
    </citation>
    <scope>NUCLEOTIDE SEQUENCE [LARGE SCALE GENOMIC DNA]</scope>
    <source>
        <strain evidence="4 5">DSM 109850</strain>
    </source>
</reference>
<evidence type="ECO:0000256" key="1">
    <source>
        <dbReference type="SAM" id="MobiDB-lite"/>
    </source>
</evidence>
<dbReference type="AlphaFoldDB" id="A0A7Y0Q176"/>
<comment type="caution">
    <text evidence="4">The sequence shown here is derived from an EMBL/GenBank/DDBJ whole genome shotgun (WGS) entry which is preliminary data.</text>
</comment>
<dbReference type="GO" id="GO:0005975">
    <property type="term" value="P:carbohydrate metabolic process"/>
    <property type="evidence" value="ECO:0007669"/>
    <property type="project" value="InterPro"/>
</dbReference>
<sequence length="427" mass="45353">MKKLYAALFMASGLGSLWLAGCGTPAPAPKPHTNSSKASKKPTTTTKPAKAGKPLKVIAFYDQTQSAAAPDPFALVKAHPGLVDFLSPFWYEVSPTGTLIAKPQGNAAILAKQDHLPLMPLFTNAGGTDSFLQTAAARTKAVDAIASTVKAHNYPAVQIDFQLLPKSDRTNLTTFMSQLKKALPTSVALSMSVVPLTSGNGESAAYDFRALDKIVDSMVLMAYDLHGNGTPPGPVSPYAWVQKSISTAEAAGVSPTKLYLGIADYGYLWTDGSTKATTIPLKAMHQHKYGVYTWNSTYKEAYDKYTANGVTHVIWFVNDRAAKDRIDLAKKDHLAGVAFWRIGYEDAKWWDTVAAAIGTGATSGAGGPTGTNAARSPVTPKYAKQTGTKAKKTLIGPAKDVKKTAKRAGKGAKTEANKAANTVKKKT</sequence>
<keyword evidence="2" id="KW-0732">Signal</keyword>
<dbReference type="SMART" id="SM00636">
    <property type="entry name" value="Glyco_18"/>
    <property type="match status" value="1"/>
</dbReference>
<dbReference type="PANTHER" id="PTHR46066:SF2">
    <property type="entry name" value="CHITINASE DOMAIN-CONTAINING PROTEIN 1"/>
    <property type="match status" value="1"/>
</dbReference>
<dbReference type="PANTHER" id="PTHR46066">
    <property type="entry name" value="CHITINASE DOMAIN-CONTAINING PROTEIN 1 FAMILY MEMBER"/>
    <property type="match status" value="1"/>
</dbReference>
<dbReference type="InterPro" id="IPR029070">
    <property type="entry name" value="Chitinase_insertion_sf"/>
</dbReference>
<evidence type="ECO:0000313" key="4">
    <source>
        <dbReference type="EMBL" id="NMP21813.1"/>
    </source>
</evidence>
<organism evidence="4 5">
    <name type="scientific">Sulfobacillus harzensis</name>
    <dbReference type="NCBI Taxonomy" id="2729629"/>
    <lineage>
        <taxon>Bacteria</taxon>
        <taxon>Bacillati</taxon>
        <taxon>Bacillota</taxon>
        <taxon>Clostridia</taxon>
        <taxon>Eubacteriales</taxon>
        <taxon>Clostridiales Family XVII. Incertae Sedis</taxon>
        <taxon>Sulfobacillus</taxon>
    </lineage>
</organism>
<dbReference type="PROSITE" id="PS51257">
    <property type="entry name" value="PROKAR_LIPOPROTEIN"/>
    <property type="match status" value="1"/>
</dbReference>
<dbReference type="SUPFAM" id="SSF51445">
    <property type="entry name" value="(Trans)glycosidases"/>
    <property type="match status" value="1"/>
</dbReference>
<dbReference type="GO" id="GO:0016787">
    <property type="term" value="F:hydrolase activity"/>
    <property type="evidence" value="ECO:0007669"/>
    <property type="project" value="UniProtKB-KW"/>
</dbReference>
<gene>
    <name evidence="4" type="ORF">HIJ39_05535</name>
</gene>
<dbReference type="InterPro" id="IPR001223">
    <property type="entry name" value="Glyco_hydro18_cat"/>
</dbReference>
<dbReference type="Gene3D" id="3.10.50.10">
    <property type="match status" value="1"/>
</dbReference>
<accession>A0A7Y0Q176</accession>
<dbReference type="PROSITE" id="PS51910">
    <property type="entry name" value="GH18_2"/>
    <property type="match status" value="1"/>
</dbReference>
<dbReference type="InterPro" id="IPR017853">
    <property type="entry name" value="GH"/>
</dbReference>
<keyword evidence="5" id="KW-1185">Reference proteome</keyword>
<proteinExistence type="predicted"/>
<feature type="compositionally biased region" description="Low complexity" evidence="1">
    <location>
        <begin position="417"/>
        <end position="427"/>
    </location>
</feature>
<evidence type="ECO:0000256" key="2">
    <source>
        <dbReference type="SAM" id="SignalP"/>
    </source>
</evidence>
<dbReference type="RefSeq" id="WP_169097560.1">
    <property type="nucleotide sequence ID" value="NZ_JABBVZ010000013.1"/>
</dbReference>
<dbReference type="InterPro" id="IPR011583">
    <property type="entry name" value="Chitinase_II/V-like_cat"/>
</dbReference>
<feature type="region of interest" description="Disordered" evidence="1">
    <location>
        <begin position="361"/>
        <end position="427"/>
    </location>
</feature>
<name>A0A7Y0Q176_9FIRM</name>
<protein>
    <submittedName>
        <fullName evidence="4">Glycoside hydrolase</fullName>
    </submittedName>
</protein>
<feature type="chain" id="PRO_5039192221" evidence="2">
    <location>
        <begin position="21"/>
        <end position="427"/>
    </location>
</feature>
<feature type="compositionally biased region" description="Low complexity" evidence="1">
    <location>
        <begin position="35"/>
        <end position="49"/>
    </location>
</feature>
<evidence type="ECO:0000313" key="5">
    <source>
        <dbReference type="Proteomes" id="UP000533476"/>
    </source>
</evidence>
<feature type="domain" description="GH18" evidence="3">
    <location>
        <begin position="55"/>
        <end position="360"/>
    </location>
</feature>
<keyword evidence="4" id="KW-0378">Hydrolase</keyword>
<dbReference type="Proteomes" id="UP000533476">
    <property type="component" value="Unassembled WGS sequence"/>
</dbReference>
<dbReference type="Gene3D" id="3.20.20.80">
    <property type="entry name" value="Glycosidases"/>
    <property type="match status" value="1"/>
</dbReference>
<dbReference type="Pfam" id="PF00704">
    <property type="entry name" value="Glyco_hydro_18"/>
    <property type="match status" value="1"/>
</dbReference>
<feature type="signal peptide" evidence="2">
    <location>
        <begin position="1"/>
        <end position="20"/>
    </location>
</feature>